<name>A0A2N5ZCI6_MUIH1</name>
<dbReference type="PANTHER" id="PTHR40277">
    <property type="entry name" value="BLL5419 PROTEIN"/>
    <property type="match status" value="1"/>
</dbReference>
<comment type="caution">
    <text evidence="7">The sequence shown here is derived from an EMBL/GenBank/DDBJ whole genome shotgun (WGS) entry which is preliminary data.</text>
</comment>
<dbReference type="InterPro" id="IPR022791">
    <property type="entry name" value="L-PG_synthase/AglD"/>
</dbReference>
<evidence type="ECO:0000256" key="6">
    <source>
        <dbReference type="SAM" id="Phobius"/>
    </source>
</evidence>
<feature type="transmembrane region" description="Helical" evidence="6">
    <location>
        <begin position="156"/>
        <end position="174"/>
    </location>
</feature>
<protein>
    <recommendedName>
        <fullName evidence="9">Flippase-like domain-containing protein</fullName>
    </recommendedName>
</protein>
<dbReference type="PANTHER" id="PTHR40277:SF1">
    <property type="entry name" value="BLL5419 PROTEIN"/>
    <property type="match status" value="1"/>
</dbReference>
<feature type="transmembrane region" description="Helical" evidence="6">
    <location>
        <begin position="266"/>
        <end position="285"/>
    </location>
</feature>
<keyword evidence="4 6" id="KW-1133">Transmembrane helix</keyword>
<evidence type="ECO:0000256" key="4">
    <source>
        <dbReference type="ARBA" id="ARBA00022989"/>
    </source>
</evidence>
<evidence type="ECO:0000256" key="3">
    <source>
        <dbReference type="ARBA" id="ARBA00022692"/>
    </source>
</evidence>
<dbReference type="AlphaFoldDB" id="A0A2N5ZCI6"/>
<gene>
    <name evidence="7" type="ORF">C0601_10490</name>
</gene>
<keyword evidence="5 6" id="KW-0472">Membrane</keyword>
<dbReference type="GO" id="GO:0005886">
    <property type="term" value="C:plasma membrane"/>
    <property type="evidence" value="ECO:0007669"/>
    <property type="project" value="UniProtKB-SubCell"/>
</dbReference>
<accession>A0A2N5ZCI6</accession>
<keyword evidence="3 6" id="KW-0812">Transmembrane</keyword>
<dbReference type="Proteomes" id="UP000234857">
    <property type="component" value="Unassembled WGS sequence"/>
</dbReference>
<evidence type="ECO:0000313" key="7">
    <source>
        <dbReference type="EMBL" id="PLX16388.1"/>
    </source>
</evidence>
<dbReference type="EMBL" id="PKTG01000116">
    <property type="protein sequence ID" value="PLX16388.1"/>
    <property type="molecule type" value="Genomic_DNA"/>
</dbReference>
<evidence type="ECO:0008006" key="9">
    <source>
        <dbReference type="Google" id="ProtNLM"/>
    </source>
</evidence>
<evidence type="ECO:0000256" key="5">
    <source>
        <dbReference type="ARBA" id="ARBA00023136"/>
    </source>
</evidence>
<keyword evidence="2" id="KW-1003">Cell membrane</keyword>
<feature type="transmembrane region" description="Helical" evidence="6">
    <location>
        <begin position="114"/>
        <end position="135"/>
    </location>
</feature>
<evidence type="ECO:0000313" key="8">
    <source>
        <dbReference type="Proteomes" id="UP000234857"/>
    </source>
</evidence>
<reference evidence="7 8" key="1">
    <citation type="submission" date="2017-11" db="EMBL/GenBank/DDBJ databases">
        <title>Genome-resolved metagenomics identifies genetic mobility, metabolic interactions, and unexpected diversity in perchlorate-reducing communities.</title>
        <authorList>
            <person name="Barnum T.P."/>
            <person name="Figueroa I.A."/>
            <person name="Carlstrom C.I."/>
            <person name="Lucas L.N."/>
            <person name="Engelbrektson A.L."/>
            <person name="Coates J.D."/>
        </authorList>
    </citation>
    <scope>NUCLEOTIDE SEQUENCE [LARGE SCALE GENOMIC DNA]</scope>
    <source>
        <strain evidence="7">BM706</strain>
    </source>
</reference>
<comment type="subcellular location">
    <subcellularLocation>
        <location evidence="1">Cell membrane</location>
        <topology evidence="1">Multi-pass membrane protein</topology>
    </subcellularLocation>
</comment>
<proteinExistence type="predicted"/>
<feature type="transmembrane region" description="Helical" evidence="6">
    <location>
        <begin position="230"/>
        <end position="254"/>
    </location>
</feature>
<feature type="transmembrane region" description="Helical" evidence="6">
    <location>
        <begin position="306"/>
        <end position="331"/>
    </location>
</feature>
<feature type="transmembrane region" description="Helical" evidence="6">
    <location>
        <begin position="76"/>
        <end position="94"/>
    </location>
</feature>
<dbReference type="Pfam" id="PF03706">
    <property type="entry name" value="LPG_synthase_TM"/>
    <property type="match status" value="1"/>
</dbReference>
<evidence type="ECO:0000256" key="1">
    <source>
        <dbReference type="ARBA" id="ARBA00004651"/>
    </source>
</evidence>
<sequence>MSVFHFCITSLSILSSRIYVGYDFRTDIPVKKDWKQLKRFSFIFRIIGVILFIYFLKTVDFKNILSALKNIDKKLFGLTIFISFSSIIFRVLRMRFFISRVNPKNLVYYMHELYLIYFTGLFFGSVTPSKVGELVKVRYIKKLGTKESMYVILADRIWDAFYIFGFAYLGLFFLGVKKLFYSMSVVGLIFLIIAFVLFKTRGIEFIKKKTPEFIKRFISPELFKHDLKSLIFINLMTILCFGIYFLWYLLLIRIAGISDVPAIKIFWIQSIIVFVNVMPISIMGMGTREAIAFHFLKVYGYNMEDIMFFGVIVLFFYVLNIVFGFISWNLIEHLIKRRPETYE</sequence>
<organism evidence="7 8">
    <name type="scientific">Muiribacterium halophilum</name>
    <dbReference type="NCBI Taxonomy" id="2053465"/>
    <lineage>
        <taxon>Bacteria</taxon>
        <taxon>Candidatus Muiribacteriota</taxon>
        <taxon>Candidatus Muiribacteriia</taxon>
        <taxon>Candidatus Muiribacteriales</taxon>
        <taxon>Candidatus Muiribacteriaceae</taxon>
        <taxon>Candidatus Muiribacterium</taxon>
    </lineage>
</organism>
<evidence type="ECO:0000256" key="2">
    <source>
        <dbReference type="ARBA" id="ARBA00022475"/>
    </source>
</evidence>
<feature type="transmembrane region" description="Helical" evidence="6">
    <location>
        <begin position="40"/>
        <end position="56"/>
    </location>
</feature>
<feature type="transmembrane region" description="Helical" evidence="6">
    <location>
        <begin position="180"/>
        <end position="198"/>
    </location>
</feature>